<feature type="compositionally biased region" description="Basic and acidic residues" evidence="8">
    <location>
        <begin position="60"/>
        <end position="71"/>
    </location>
</feature>
<evidence type="ECO:0000256" key="3">
    <source>
        <dbReference type="ARBA" id="ARBA00022884"/>
    </source>
</evidence>
<feature type="compositionally biased region" description="Basic residues" evidence="8">
    <location>
        <begin position="72"/>
        <end position="83"/>
    </location>
</feature>
<keyword evidence="2 7" id="KW-0699">rRNA-binding</keyword>
<dbReference type="HAMAP" id="MF_00501">
    <property type="entry name" value="Ribosomal_bL31_1"/>
    <property type="match status" value="1"/>
</dbReference>
<feature type="binding site" evidence="7">
    <location>
        <position position="36"/>
    </location>
    <ligand>
        <name>Zn(2+)</name>
        <dbReference type="ChEBI" id="CHEBI:29105"/>
    </ligand>
</feature>
<dbReference type="GO" id="GO:0046872">
    <property type="term" value="F:metal ion binding"/>
    <property type="evidence" value="ECO:0007669"/>
    <property type="project" value="UniProtKB-KW"/>
</dbReference>
<keyword evidence="7" id="KW-0862">Zinc</keyword>
<evidence type="ECO:0000256" key="7">
    <source>
        <dbReference type="HAMAP-Rule" id="MF_00501"/>
    </source>
</evidence>
<keyword evidence="3 7" id="KW-0694">RNA-binding</keyword>
<comment type="similarity">
    <text evidence="1 7">Belongs to the bacterial ribosomal protein bL31 family. Type A subfamily.</text>
</comment>
<comment type="subunit">
    <text evidence="7">Part of the 50S ribosomal subunit.</text>
</comment>
<evidence type="ECO:0000313" key="10">
    <source>
        <dbReference type="Proteomes" id="UP000176273"/>
    </source>
</evidence>
<dbReference type="InterPro" id="IPR034704">
    <property type="entry name" value="Ribosomal_bL28/bL31-like_sf"/>
</dbReference>
<evidence type="ECO:0000256" key="6">
    <source>
        <dbReference type="ARBA" id="ARBA00035687"/>
    </source>
</evidence>
<gene>
    <name evidence="7" type="primary">rpmE</name>
    <name evidence="9" type="ORF">A2110_01430</name>
</gene>
<evidence type="ECO:0000313" key="9">
    <source>
        <dbReference type="EMBL" id="OGG37709.1"/>
    </source>
</evidence>
<dbReference type="GO" id="GO:1990904">
    <property type="term" value="C:ribonucleoprotein complex"/>
    <property type="evidence" value="ECO:0007669"/>
    <property type="project" value="UniProtKB-KW"/>
</dbReference>
<reference evidence="9 10" key="1">
    <citation type="journal article" date="2016" name="Nat. Commun.">
        <title>Thousands of microbial genomes shed light on interconnected biogeochemical processes in an aquifer system.</title>
        <authorList>
            <person name="Anantharaman K."/>
            <person name="Brown C.T."/>
            <person name="Hug L.A."/>
            <person name="Sharon I."/>
            <person name="Castelle C.J."/>
            <person name="Probst A.J."/>
            <person name="Thomas B.C."/>
            <person name="Singh A."/>
            <person name="Wilkins M.J."/>
            <person name="Karaoz U."/>
            <person name="Brodie E.L."/>
            <person name="Williams K.H."/>
            <person name="Hubbard S.S."/>
            <person name="Banfield J.F."/>
        </authorList>
    </citation>
    <scope>NUCLEOTIDE SEQUENCE [LARGE SCALE GENOMIC DNA]</scope>
</reference>
<dbReference type="GO" id="GO:0006412">
    <property type="term" value="P:translation"/>
    <property type="evidence" value="ECO:0007669"/>
    <property type="project" value="UniProtKB-UniRule"/>
</dbReference>
<dbReference type="Pfam" id="PF01197">
    <property type="entry name" value="Ribosomal_L31"/>
    <property type="match status" value="1"/>
</dbReference>
<evidence type="ECO:0000256" key="1">
    <source>
        <dbReference type="ARBA" id="ARBA00009296"/>
    </source>
</evidence>
<accession>A0A1F6BLA9</accession>
<dbReference type="EMBL" id="MFKH01000004">
    <property type="protein sequence ID" value="OGG37709.1"/>
    <property type="molecule type" value="Genomic_DNA"/>
</dbReference>
<feature type="region of interest" description="Disordered" evidence="8">
    <location>
        <begin position="60"/>
        <end position="83"/>
    </location>
</feature>
<comment type="function">
    <text evidence="7">Binds the 23S rRNA.</text>
</comment>
<feature type="binding site" evidence="7">
    <location>
        <position position="39"/>
    </location>
    <ligand>
        <name>Zn(2+)</name>
        <dbReference type="ChEBI" id="CHEBI:29105"/>
    </ligand>
</feature>
<comment type="caution">
    <text evidence="9">The sequence shown here is derived from an EMBL/GenBank/DDBJ whole genome shotgun (WGS) entry which is preliminary data.</text>
</comment>
<dbReference type="PROSITE" id="PS01143">
    <property type="entry name" value="RIBOSOMAL_L31"/>
    <property type="match status" value="1"/>
</dbReference>
<dbReference type="Gene3D" id="4.10.830.30">
    <property type="entry name" value="Ribosomal protein L31"/>
    <property type="match status" value="1"/>
</dbReference>
<dbReference type="PANTHER" id="PTHR33280:SF1">
    <property type="entry name" value="LARGE RIBOSOMAL SUBUNIT PROTEIN BL31C"/>
    <property type="match status" value="1"/>
</dbReference>
<protein>
    <recommendedName>
        <fullName evidence="6 7">Large ribosomal subunit protein bL31</fullName>
    </recommendedName>
</protein>
<dbReference type="GO" id="GO:0019843">
    <property type="term" value="F:rRNA binding"/>
    <property type="evidence" value="ECO:0007669"/>
    <property type="project" value="UniProtKB-KW"/>
</dbReference>
<dbReference type="InterPro" id="IPR027491">
    <property type="entry name" value="Ribosomal_bL31_A"/>
</dbReference>
<evidence type="ECO:0000256" key="4">
    <source>
        <dbReference type="ARBA" id="ARBA00022980"/>
    </source>
</evidence>
<name>A0A1F6BLA9_9BACT</name>
<dbReference type="PANTHER" id="PTHR33280">
    <property type="entry name" value="50S RIBOSOMAL PROTEIN L31, CHLOROPLASTIC"/>
    <property type="match status" value="1"/>
</dbReference>
<keyword evidence="7" id="KW-0479">Metal-binding</keyword>
<dbReference type="Proteomes" id="UP000176273">
    <property type="component" value="Unassembled WGS sequence"/>
</dbReference>
<keyword evidence="4 7" id="KW-0689">Ribosomal protein</keyword>
<dbReference type="InterPro" id="IPR002150">
    <property type="entry name" value="Ribosomal_bL31"/>
</dbReference>
<feature type="binding site" evidence="7">
    <location>
        <position position="16"/>
    </location>
    <ligand>
        <name>Zn(2+)</name>
        <dbReference type="ChEBI" id="CHEBI:29105"/>
    </ligand>
</feature>
<dbReference type="STRING" id="1798468.A2110_01430"/>
<evidence type="ECO:0000256" key="8">
    <source>
        <dbReference type="SAM" id="MobiDB-lite"/>
    </source>
</evidence>
<feature type="binding site" evidence="7">
    <location>
        <position position="18"/>
    </location>
    <ligand>
        <name>Zn(2+)</name>
        <dbReference type="ChEBI" id="CHEBI:29105"/>
    </ligand>
</feature>
<dbReference type="NCBIfam" id="NF000612">
    <property type="entry name" value="PRK00019.1"/>
    <property type="match status" value="1"/>
</dbReference>
<comment type="cofactor">
    <cofactor evidence="7">
        <name>Zn(2+)</name>
        <dbReference type="ChEBI" id="CHEBI:29105"/>
    </cofactor>
    <text evidence="7">Binds 1 zinc ion per subunit.</text>
</comment>
<dbReference type="GO" id="GO:0005840">
    <property type="term" value="C:ribosome"/>
    <property type="evidence" value="ECO:0007669"/>
    <property type="project" value="UniProtKB-KW"/>
</dbReference>
<organism evidence="9 10">
    <name type="scientific">Candidatus Jorgensenbacteria bacterium GWA1_54_12</name>
    <dbReference type="NCBI Taxonomy" id="1798468"/>
    <lineage>
        <taxon>Bacteria</taxon>
        <taxon>Candidatus Joergenseniibacteriota</taxon>
    </lineage>
</organism>
<dbReference type="SUPFAM" id="SSF143800">
    <property type="entry name" value="L28p-like"/>
    <property type="match status" value="1"/>
</dbReference>
<proteinExistence type="inferred from homology"/>
<dbReference type="PRINTS" id="PR01249">
    <property type="entry name" value="RIBOSOMALL31"/>
</dbReference>
<evidence type="ECO:0000256" key="2">
    <source>
        <dbReference type="ARBA" id="ARBA00022730"/>
    </source>
</evidence>
<dbReference type="InterPro" id="IPR042105">
    <property type="entry name" value="Ribosomal_bL31_sf"/>
</dbReference>
<evidence type="ECO:0000256" key="5">
    <source>
        <dbReference type="ARBA" id="ARBA00023274"/>
    </source>
</evidence>
<dbReference type="GO" id="GO:0003735">
    <property type="term" value="F:structural constituent of ribosome"/>
    <property type="evidence" value="ECO:0007669"/>
    <property type="project" value="InterPro"/>
</dbReference>
<dbReference type="NCBIfam" id="TIGR00105">
    <property type="entry name" value="L31"/>
    <property type="match status" value="1"/>
</dbReference>
<dbReference type="AlphaFoldDB" id="A0A1F6BLA9"/>
<sequence>MKDIHPTYYEKAKVVCACGNTFTVGATKELLEIEVCSACHPFYTGKKQLLDTAGRAEKFKAREKKAKERVTKPKAKKPRAAKK</sequence>
<keyword evidence="5 7" id="KW-0687">Ribonucleoprotein</keyword>